<keyword evidence="3" id="KW-1185">Reference proteome</keyword>
<feature type="region of interest" description="Disordered" evidence="1">
    <location>
        <begin position="24"/>
        <end position="43"/>
    </location>
</feature>
<name>A0AAV0VS87_9HEMI</name>
<dbReference type="Proteomes" id="UP001160148">
    <property type="component" value="Unassembled WGS sequence"/>
</dbReference>
<evidence type="ECO:0000313" key="3">
    <source>
        <dbReference type="Proteomes" id="UP001160148"/>
    </source>
</evidence>
<dbReference type="AlphaFoldDB" id="A0AAV0VS87"/>
<reference evidence="2 3" key="1">
    <citation type="submission" date="2023-01" db="EMBL/GenBank/DDBJ databases">
        <authorList>
            <person name="Whitehead M."/>
        </authorList>
    </citation>
    <scope>NUCLEOTIDE SEQUENCE [LARGE SCALE GENOMIC DNA]</scope>
</reference>
<proteinExistence type="predicted"/>
<comment type="caution">
    <text evidence="2">The sequence shown here is derived from an EMBL/GenBank/DDBJ whole genome shotgun (WGS) entry which is preliminary data.</text>
</comment>
<evidence type="ECO:0000313" key="2">
    <source>
        <dbReference type="EMBL" id="CAI6347064.1"/>
    </source>
</evidence>
<evidence type="ECO:0000256" key="1">
    <source>
        <dbReference type="SAM" id="MobiDB-lite"/>
    </source>
</evidence>
<sequence length="78" mass="8756">MPLSPRRSPTCECAWAHSHSRRYHRPPGFLDGVEDDDGTQHHRRTTLYTITPAVPSQRCSALVPATTDYAPNRSLSQP</sequence>
<dbReference type="EMBL" id="CARXXK010000001">
    <property type="protein sequence ID" value="CAI6347064.1"/>
    <property type="molecule type" value="Genomic_DNA"/>
</dbReference>
<gene>
    <name evidence="2" type="ORF">MEUPH1_LOCUS3893</name>
</gene>
<protein>
    <submittedName>
        <fullName evidence="2">Uncharacterized protein</fullName>
    </submittedName>
</protein>
<accession>A0AAV0VS87</accession>
<organism evidence="2 3">
    <name type="scientific">Macrosiphum euphorbiae</name>
    <name type="common">potato aphid</name>
    <dbReference type="NCBI Taxonomy" id="13131"/>
    <lineage>
        <taxon>Eukaryota</taxon>
        <taxon>Metazoa</taxon>
        <taxon>Ecdysozoa</taxon>
        <taxon>Arthropoda</taxon>
        <taxon>Hexapoda</taxon>
        <taxon>Insecta</taxon>
        <taxon>Pterygota</taxon>
        <taxon>Neoptera</taxon>
        <taxon>Paraneoptera</taxon>
        <taxon>Hemiptera</taxon>
        <taxon>Sternorrhyncha</taxon>
        <taxon>Aphidomorpha</taxon>
        <taxon>Aphidoidea</taxon>
        <taxon>Aphididae</taxon>
        <taxon>Macrosiphini</taxon>
        <taxon>Macrosiphum</taxon>
    </lineage>
</organism>